<reference evidence="1 2" key="1">
    <citation type="journal article" date="2015" name="Genome Announc.">
        <title>Genome Sequence of Mushroom Soft-Rot Pathogen Janthinobacterium agaricidamnosum.</title>
        <authorList>
            <person name="Graupner K."/>
            <person name="Lackner G."/>
            <person name="Hertweck C."/>
        </authorList>
    </citation>
    <scope>NUCLEOTIDE SEQUENCE [LARGE SCALE GENOMIC DNA]</scope>
    <source>
        <strain evidence="2">NBRC 102515 / DSM 9628</strain>
    </source>
</reference>
<organism evidence="1 2">
    <name type="scientific">Janthinobacterium agaricidamnosum NBRC 102515 = DSM 9628</name>
    <dbReference type="NCBI Taxonomy" id="1349767"/>
    <lineage>
        <taxon>Bacteria</taxon>
        <taxon>Pseudomonadati</taxon>
        <taxon>Pseudomonadota</taxon>
        <taxon>Betaproteobacteria</taxon>
        <taxon>Burkholderiales</taxon>
        <taxon>Oxalobacteraceae</taxon>
        <taxon>Janthinobacterium</taxon>
    </lineage>
</organism>
<dbReference type="AlphaFoldDB" id="W0V711"/>
<protein>
    <submittedName>
        <fullName evidence="1">Uncharacterized protein</fullName>
    </submittedName>
</protein>
<evidence type="ECO:0000313" key="1">
    <source>
        <dbReference type="EMBL" id="CDG84614.1"/>
    </source>
</evidence>
<sequence>MTGVARKCAAQPVQRPDACRCRTIARSTGRPLGVSSRPRFPGQNAAGDGSHTVIRIKTIVPREAGRGNWPPDPRRINAVFSKDVIILKILNKNNFQKRFILCWK</sequence>
<evidence type="ECO:0000313" key="2">
    <source>
        <dbReference type="Proteomes" id="UP000027604"/>
    </source>
</evidence>
<dbReference type="KEGG" id="jag:GJA_4003"/>
<dbReference type="STRING" id="1349767.GJA_4003"/>
<proteinExistence type="predicted"/>
<name>W0V711_9BURK</name>
<keyword evidence="2" id="KW-1185">Reference proteome</keyword>
<gene>
    <name evidence="1" type="ORF">GJA_4003</name>
</gene>
<dbReference type="HOGENOM" id="CLU_2246330_0_0_4"/>
<accession>W0V711</accession>
<dbReference type="EMBL" id="HG322949">
    <property type="protein sequence ID" value="CDG84614.1"/>
    <property type="molecule type" value="Genomic_DNA"/>
</dbReference>
<dbReference type="Proteomes" id="UP000027604">
    <property type="component" value="Chromosome I"/>
</dbReference>